<feature type="coiled-coil region" evidence="1">
    <location>
        <begin position="318"/>
        <end position="345"/>
    </location>
</feature>
<protein>
    <submittedName>
        <fullName evidence="2">Uncharacterized protein</fullName>
    </submittedName>
</protein>
<organism evidence="2 3">
    <name type="scientific">Maccoyibacter intestinihominis</name>
    <dbReference type="NCBI Taxonomy" id="3133499"/>
    <lineage>
        <taxon>Bacteria</taxon>
        <taxon>Bacillati</taxon>
        <taxon>Bacillota</taxon>
        <taxon>Clostridia</taxon>
        <taxon>Lachnospirales</taxon>
        <taxon>Lachnospiraceae</taxon>
        <taxon>Maccoyibacter</taxon>
    </lineage>
</organism>
<evidence type="ECO:0000313" key="2">
    <source>
        <dbReference type="EMBL" id="MEQ2557134.1"/>
    </source>
</evidence>
<keyword evidence="1" id="KW-0175">Coiled coil</keyword>
<evidence type="ECO:0000313" key="3">
    <source>
        <dbReference type="Proteomes" id="UP001454489"/>
    </source>
</evidence>
<dbReference type="Proteomes" id="UP001454489">
    <property type="component" value="Unassembled WGS sequence"/>
</dbReference>
<dbReference type="RefSeq" id="WP_353530205.1">
    <property type="nucleotide sequence ID" value="NZ_JBBMEX010000003.1"/>
</dbReference>
<accession>A0ABV1HBP4</accession>
<sequence length="430" mass="49907">MGTDSLYYIMDYSGNYYRTNQADQLVSVVSQQDAMVFTFAQANSRICVGKKAAFYCMIPIEDSEDETDAAECEEVSPAEEMGVNDMEKQENTGVEEYFSPIKELTYDELTEQVEKDVSSYDLSEIDWAEYLTHFTYLVEGLKDYREDLASKHSDIDQKICDILHYIELCETNDEEAIDLIELLRVCRENRREIKDELQRIEYFQNNFGTSANAAKAKQALKCIKGLENRKYRPRKYEKLFENCILRDKDPSKAELRGMQIGYEDRKQKFSMEHTYTYEGGEETMFEERKETPYDGKENDWLAFAKQQAEFYKNAGQYITNLQLDIRELDDEIEAILLKAEDAHCNAAQGYKVFKRLRELRIEKKAKTKELNCLYALTDYMDCDALADTCEDNLAEIKGIMEVQEANDVTRIQPVENGEIQVVANIKDMVG</sequence>
<reference evidence="2 3" key="1">
    <citation type="submission" date="2024-03" db="EMBL/GenBank/DDBJ databases">
        <title>Human intestinal bacterial collection.</title>
        <authorList>
            <person name="Pauvert C."/>
            <person name="Hitch T.C.A."/>
            <person name="Clavel T."/>
        </authorList>
    </citation>
    <scope>NUCLEOTIDE SEQUENCE [LARGE SCALE GENOMIC DNA]</scope>
    <source>
        <strain evidence="2 3">CLA-AA-H185</strain>
    </source>
</reference>
<evidence type="ECO:0000256" key="1">
    <source>
        <dbReference type="SAM" id="Coils"/>
    </source>
</evidence>
<name>A0ABV1HBP4_9FIRM</name>
<dbReference type="EMBL" id="JBBMEX010000003">
    <property type="protein sequence ID" value="MEQ2557134.1"/>
    <property type="molecule type" value="Genomic_DNA"/>
</dbReference>
<comment type="caution">
    <text evidence="2">The sequence shown here is derived from an EMBL/GenBank/DDBJ whole genome shotgun (WGS) entry which is preliminary data.</text>
</comment>
<gene>
    <name evidence="2" type="ORF">WMO43_04475</name>
</gene>
<proteinExistence type="predicted"/>
<keyword evidence="3" id="KW-1185">Reference proteome</keyword>